<dbReference type="AlphaFoldDB" id="A0A1T4VET4"/>
<dbReference type="Pfam" id="PF02300">
    <property type="entry name" value="Fumarate_red_C"/>
    <property type="match status" value="1"/>
</dbReference>
<accession>A0A1T4VET4</accession>
<dbReference type="SUPFAM" id="SSF81343">
    <property type="entry name" value="Fumarate reductase respiratory complex transmembrane subunits"/>
    <property type="match status" value="1"/>
</dbReference>
<keyword evidence="1" id="KW-1003">Cell membrane</keyword>
<dbReference type="GO" id="GO:0016020">
    <property type="term" value="C:membrane"/>
    <property type="evidence" value="ECO:0007669"/>
    <property type="project" value="InterPro"/>
</dbReference>
<evidence type="ECO:0000256" key="3">
    <source>
        <dbReference type="ARBA" id="ARBA00022989"/>
    </source>
</evidence>
<feature type="transmembrane region" description="Helical" evidence="5">
    <location>
        <begin position="125"/>
        <end position="148"/>
    </location>
</feature>
<keyword evidence="7" id="KW-1185">Reference proteome</keyword>
<keyword evidence="4 5" id="KW-0472">Membrane</keyword>
<dbReference type="Gene3D" id="1.20.1300.10">
    <property type="entry name" value="Fumarate reductase/succinate dehydrogenase, transmembrane subunit"/>
    <property type="match status" value="1"/>
</dbReference>
<evidence type="ECO:0000313" key="7">
    <source>
        <dbReference type="Proteomes" id="UP000242432"/>
    </source>
</evidence>
<sequence>MSEVKSFRKPYNPPVNKMTWWLENSFYTKYMIREGTAVLALFAVLEIVFGIFMLALCDIGPIPTLSGIAPYAWYLQSFLGNPVIIALNVIVLVSQLYHAITWFALMPPFVRIFMNKNSTELLPRWIITASLYAAFAGATVVILGVAFLTV</sequence>
<evidence type="ECO:0000256" key="4">
    <source>
        <dbReference type="ARBA" id="ARBA00023136"/>
    </source>
</evidence>
<proteinExistence type="predicted"/>
<dbReference type="Proteomes" id="UP000242432">
    <property type="component" value="Unassembled WGS sequence"/>
</dbReference>
<feature type="transmembrane region" description="Helical" evidence="5">
    <location>
        <begin position="37"/>
        <end position="63"/>
    </location>
</feature>
<protein>
    <submittedName>
        <fullName evidence="6">Fumarate reductase subunit C</fullName>
    </submittedName>
</protein>
<evidence type="ECO:0000313" key="6">
    <source>
        <dbReference type="EMBL" id="SKA63398.1"/>
    </source>
</evidence>
<evidence type="ECO:0000256" key="2">
    <source>
        <dbReference type="ARBA" id="ARBA00022692"/>
    </source>
</evidence>
<evidence type="ECO:0000256" key="1">
    <source>
        <dbReference type="ARBA" id="ARBA00022475"/>
    </source>
</evidence>
<keyword evidence="2 5" id="KW-0812">Transmembrane</keyword>
<evidence type="ECO:0000256" key="5">
    <source>
        <dbReference type="SAM" id="Phobius"/>
    </source>
</evidence>
<dbReference type="RefSeq" id="WP_078928849.1">
    <property type="nucleotide sequence ID" value="NZ_FUXX01000021.1"/>
</dbReference>
<reference evidence="7" key="1">
    <citation type="submission" date="2017-02" db="EMBL/GenBank/DDBJ databases">
        <authorList>
            <person name="Varghese N."/>
            <person name="Submissions S."/>
        </authorList>
    </citation>
    <scope>NUCLEOTIDE SEQUENCE [LARGE SCALE GENOMIC DNA]</scope>
    <source>
        <strain evidence="7">DSM 3072</strain>
    </source>
</reference>
<gene>
    <name evidence="6" type="ORF">SAMN02745213_01378</name>
</gene>
<dbReference type="EMBL" id="FUXX01000021">
    <property type="protein sequence ID" value="SKA63398.1"/>
    <property type="molecule type" value="Genomic_DNA"/>
</dbReference>
<dbReference type="InterPro" id="IPR034804">
    <property type="entry name" value="SQR/QFR_C/D"/>
</dbReference>
<dbReference type="STRING" id="83771.SAMN02910357_00914"/>
<dbReference type="InterPro" id="IPR003510">
    <property type="entry name" value="Fumarate_red_C"/>
</dbReference>
<organism evidence="6 7">
    <name type="scientific">Succinivibrio dextrinosolvens DSM 3072</name>
    <dbReference type="NCBI Taxonomy" id="1123324"/>
    <lineage>
        <taxon>Bacteria</taxon>
        <taxon>Pseudomonadati</taxon>
        <taxon>Pseudomonadota</taxon>
        <taxon>Gammaproteobacteria</taxon>
        <taxon>Aeromonadales</taxon>
        <taxon>Succinivibrionaceae</taxon>
        <taxon>Succinivibrio</taxon>
    </lineage>
</organism>
<keyword evidence="3 5" id="KW-1133">Transmembrane helix</keyword>
<feature type="transmembrane region" description="Helical" evidence="5">
    <location>
        <begin position="83"/>
        <end position="105"/>
    </location>
</feature>
<name>A0A1T4VET4_9GAMM</name>